<reference evidence="1" key="1">
    <citation type="submission" date="2021-08" db="EMBL/GenBank/DDBJ databases">
        <title>WGS assembly of Ceratopteris richardii.</title>
        <authorList>
            <person name="Marchant D.B."/>
            <person name="Chen G."/>
            <person name="Jenkins J."/>
            <person name="Shu S."/>
            <person name="Leebens-Mack J."/>
            <person name="Grimwood J."/>
            <person name="Schmutz J."/>
            <person name="Soltis P."/>
            <person name="Soltis D."/>
            <person name="Chen Z.-H."/>
        </authorList>
    </citation>
    <scope>NUCLEOTIDE SEQUENCE</scope>
    <source>
        <strain evidence="1">Whitten #5841</strain>
        <tissue evidence="1">Leaf</tissue>
    </source>
</reference>
<gene>
    <name evidence="1" type="ORF">KP509_01G086100</name>
</gene>
<dbReference type="AlphaFoldDB" id="A0A8T2VEW9"/>
<dbReference type="InterPro" id="IPR006502">
    <property type="entry name" value="PDDEXK-like"/>
</dbReference>
<dbReference type="OrthoDB" id="691424at2759"/>
<dbReference type="Proteomes" id="UP000825935">
    <property type="component" value="Chromosome 1"/>
</dbReference>
<dbReference type="OMA" id="QTREYNT"/>
<dbReference type="Pfam" id="PF04720">
    <property type="entry name" value="PDDEXK_6"/>
    <property type="match status" value="1"/>
</dbReference>
<keyword evidence="2" id="KW-1185">Reference proteome</keyword>
<proteinExistence type="predicted"/>
<evidence type="ECO:0000313" key="2">
    <source>
        <dbReference type="Proteomes" id="UP000825935"/>
    </source>
</evidence>
<protein>
    <submittedName>
        <fullName evidence="1">Uncharacterized protein</fullName>
    </submittedName>
</protein>
<organism evidence="1 2">
    <name type="scientific">Ceratopteris richardii</name>
    <name type="common">Triangle waterfern</name>
    <dbReference type="NCBI Taxonomy" id="49495"/>
    <lineage>
        <taxon>Eukaryota</taxon>
        <taxon>Viridiplantae</taxon>
        <taxon>Streptophyta</taxon>
        <taxon>Embryophyta</taxon>
        <taxon>Tracheophyta</taxon>
        <taxon>Polypodiopsida</taxon>
        <taxon>Polypodiidae</taxon>
        <taxon>Polypodiales</taxon>
        <taxon>Pteridineae</taxon>
        <taxon>Pteridaceae</taxon>
        <taxon>Parkerioideae</taxon>
        <taxon>Ceratopteris</taxon>
    </lineage>
</organism>
<dbReference type="EMBL" id="CM035406">
    <property type="protein sequence ID" value="KAH7447001.1"/>
    <property type="molecule type" value="Genomic_DNA"/>
</dbReference>
<dbReference type="NCBIfam" id="TIGR01615">
    <property type="entry name" value="A_thal_3542"/>
    <property type="match status" value="1"/>
</dbReference>
<accession>A0A8T2VEW9</accession>
<sequence length="188" mass="21848">MKRLIFSIKDTDLQSFTCSLNCGGGCIRHIIVKHLQLLEFDALFEVAQVRQKDIDFRSQFEIARPTQSYIDLIACLPVILVGSAEKLSQVLSILADEAKLSLKNNKIYVSPWRSLSYMRCEWLYPLERSDKHTRVTNQVTSQLILSKYCFGHCFSLPPDLPIHTLFMILLLNFNQFSKWHDERHQSLK</sequence>
<name>A0A8T2VEW9_CERRI</name>
<dbReference type="PANTHER" id="PTHR31579">
    <property type="entry name" value="OS03G0796600 PROTEIN"/>
    <property type="match status" value="1"/>
</dbReference>
<evidence type="ECO:0000313" key="1">
    <source>
        <dbReference type="EMBL" id="KAH7447001.1"/>
    </source>
</evidence>
<comment type="caution">
    <text evidence="1">The sequence shown here is derived from an EMBL/GenBank/DDBJ whole genome shotgun (WGS) entry which is preliminary data.</text>
</comment>
<dbReference type="PANTHER" id="PTHR31579:SF1">
    <property type="entry name" value="OS03G0796600 PROTEIN"/>
    <property type="match status" value="1"/>
</dbReference>